<feature type="compositionally biased region" description="Polar residues" evidence="1">
    <location>
        <begin position="599"/>
        <end position="609"/>
    </location>
</feature>
<dbReference type="PANTHER" id="PTHR33416">
    <property type="entry name" value="NUCLEAR PORE COMPLEX PROTEIN NUP1"/>
    <property type="match status" value="1"/>
</dbReference>
<dbReference type="PANTHER" id="PTHR33416:SF17">
    <property type="entry name" value="PROTEIN KAKU4"/>
    <property type="match status" value="1"/>
</dbReference>
<name>A0ABD1NFD3_9FABA</name>
<feature type="region of interest" description="Disordered" evidence="1">
    <location>
        <begin position="585"/>
        <end position="650"/>
    </location>
</feature>
<dbReference type="Proteomes" id="UP001603857">
    <property type="component" value="Unassembled WGS sequence"/>
</dbReference>
<keyword evidence="3" id="KW-1185">Reference proteome</keyword>
<feature type="compositionally biased region" description="Polar residues" evidence="1">
    <location>
        <begin position="423"/>
        <end position="449"/>
    </location>
</feature>
<feature type="region of interest" description="Disordered" evidence="1">
    <location>
        <begin position="190"/>
        <end position="214"/>
    </location>
</feature>
<sequence length="650" mass="70873">MASVPGSGGKMLRTRRSAAARSRTPYDRPPAVVESRSPNWLSRFVVSPTRFIASGAGRLFSSVLDLDSSPPSSSSVTSSPSSSADGSDAGNYCYSLGVEWSEGQKLCTLILVVVDSSFGRSRSREEVGTFDEENDSPLEGYVALSKGLQPFDWNTKNKHIIEQLLMKESFSREECDRLINIIRSRVVDPANNNDDGDKRPMDIPNRTLGSDSPDLHSAAVMEAKKWLQEKKSGLDTNSDIGYGSPSLNLVKLPQAPKDEGSPVDVAKSYMRSRPPWASPSIDHTRPRTPSGIQLFKEETPYLFGNNSTQSFKLKRDSSTTGSWSIQEEIRRVRSRATEDLLRTLPSSKIDWSAFAVENKNNLNSSAIENIGERVHNSTNLVYASANLAGGLDSQVSPDLVSKVDGFQPESVLSVPANINFEQNQGSVAVQQTKGTQNDNREITTSSQRDGSSDDIHRDGSLVKANGTNDRNGLVHQLDSAEETREAINSRLQNSNHLVIKEKTGAEDVLANGFPASSPSYPNVKFKLIPPFVLFASIYTGQVIEENTKPLGNTKNSSQERTGDGALEQEACKTLRESTEVLDVVADDSVGLKQDEGVPSGSQNSSSVYEVQQGAESGLPATPTSIAKEKGKRYTTRYNRRVRTRSKSGVK</sequence>
<feature type="region of interest" description="Disordered" evidence="1">
    <location>
        <begin position="423"/>
        <end position="472"/>
    </location>
</feature>
<gene>
    <name evidence="2" type="ORF">Fmac_000837</name>
</gene>
<evidence type="ECO:0000256" key="1">
    <source>
        <dbReference type="SAM" id="MobiDB-lite"/>
    </source>
</evidence>
<proteinExistence type="predicted"/>
<evidence type="ECO:0000313" key="3">
    <source>
        <dbReference type="Proteomes" id="UP001603857"/>
    </source>
</evidence>
<dbReference type="AlphaFoldDB" id="A0ABD1NFD3"/>
<dbReference type="EMBL" id="JBGMDY010000001">
    <property type="protein sequence ID" value="KAL2346837.1"/>
    <property type="molecule type" value="Genomic_DNA"/>
</dbReference>
<evidence type="ECO:0008006" key="4">
    <source>
        <dbReference type="Google" id="ProtNLM"/>
    </source>
</evidence>
<feature type="region of interest" description="Disordered" evidence="1">
    <location>
        <begin position="68"/>
        <end position="87"/>
    </location>
</feature>
<accession>A0ABD1NFD3</accession>
<organism evidence="2 3">
    <name type="scientific">Flemingia macrophylla</name>
    <dbReference type="NCBI Taxonomy" id="520843"/>
    <lineage>
        <taxon>Eukaryota</taxon>
        <taxon>Viridiplantae</taxon>
        <taxon>Streptophyta</taxon>
        <taxon>Embryophyta</taxon>
        <taxon>Tracheophyta</taxon>
        <taxon>Spermatophyta</taxon>
        <taxon>Magnoliopsida</taxon>
        <taxon>eudicotyledons</taxon>
        <taxon>Gunneridae</taxon>
        <taxon>Pentapetalae</taxon>
        <taxon>rosids</taxon>
        <taxon>fabids</taxon>
        <taxon>Fabales</taxon>
        <taxon>Fabaceae</taxon>
        <taxon>Papilionoideae</taxon>
        <taxon>50 kb inversion clade</taxon>
        <taxon>NPAAA clade</taxon>
        <taxon>indigoferoid/millettioid clade</taxon>
        <taxon>Phaseoleae</taxon>
        <taxon>Flemingia</taxon>
    </lineage>
</organism>
<feature type="region of interest" description="Disordered" evidence="1">
    <location>
        <begin position="1"/>
        <end position="35"/>
    </location>
</feature>
<protein>
    <recommendedName>
        <fullName evidence="4">Protein KAKU4</fullName>
    </recommendedName>
</protein>
<evidence type="ECO:0000313" key="2">
    <source>
        <dbReference type="EMBL" id="KAL2346837.1"/>
    </source>
</evidence>
<feature type="compositionally biased region" description="Basic residues" evidence="1">
    <location>
        <begin position="629"/>
        <end position="650"/>
    </location>
</feature>
<reference evidence="2 3" key="1">
    <citation type="submission" date="2024-08" db="EMBL/GenBank/DDBJ databases">
        <title>Insights into the chromosomal genome structure of Flemingia macrophylla.</title>
        <authorList>
            <person name="Ding Y."/>
            <person name="Zhao Y."/>
            <person name="Bi W."/>
            <person name="Wu M."/>
            <person name="Zhao G."/>
            <person name="Gong Y."/>
            <person name="Li W."/>
            <person name="Zhang P."/>
        </authorList>
    </citation>
    <scope>NUCLEOTIDE SEQUENCE [LARGE SCALE GENOMIC DNA]</scope>
    <source>
        <strain evidence="2">DYQJB</strain>
        <tissue evidence="2">Leaf</tissue>
    </source>
</reference>
<comment type="caution">
    <text evidence="2">The sequence shown here is derived from an EMBL/GenBank/DDBJ whole genome shotgun (WGS) entry which is preliminary data.</text>
</comment>
<feature type="compositionally biased region" description="Basic and acidic residues" evidence="1">
    <location>
        <begin position="450"/>
        <end position="460"/>
    </location>
</feature>